<accession>A0A8H7R308</accession>
<protein>
    <recommendedName>
        <fullName evidence="1">DDE-1 domain-containing protein</fullName>
    </recommendedName>
</protein>
<name>A0A8H7R308_9FUNG</name>
<dbReference type="Gene3D" id="1.10.10.60">
    <property type="entry name" value="Homeodomain-like"/>
    <property type="match status" value="1"/>
</dbReference>
<gene>
    <name evidence="2" type="ORF">INT46_009092</name>
</gene>
<dbReference type="Pfam" id="PF03184">
    <property type="entry name" value="DDE_1"/>
    <property type="match status" value="1"/>
</dbReference>
<dbReference type="GO" id="GO:0003677">
    <property type="term" value="F:DNA binding"/>
    <property type="evidence" value="ECO:0007669"/>
    <property type="project" value="TreeGrafter"/>
</dbReference>
<dbReference type="EMBL" id="JAEPRC010000243">
    <property type="protein sequence ID" value="KAG2202975.1"/>
    <property type="molecule type" value="Genomic_DNA"/>
</dbReference>
<dbReference type="GO" id="GO:0005634">
    <property type="term" value="C:nucleus"/>
    <property type="evidence" value="ECO:0007669"/>
    <property type="project" value="TreeGrafter"/>
</dbReference>
<dbReference type="OrthoDB" id="2439524at2759"/>
<feature type="domain" description="DDE-1" evidence="1">
    <location>
        <begin position="219"/>
        <end position="380"/>
    </location>
</feature>
<dbReference type="PANTHER" id="PTHR19303:SF73">
    <property type="entry name" value="PROTEIN PDC2"/>
    <property type="match status" value="1"/>
</dbReference>
<evidence type="ECO:0000259" key="1">
    <source>
        <dbReference type="Pfam" id="PF03184"/>
    </source>
</evidence>
<dbReference type="PANTHER" id="PTHR19303">
    <property type="entry name" value="TRANSPOSON"/>
    <property type="match status" value="1"/>
</dbReference>
<sequence length="520" mass="59885">MKNIQAQKNANERLNLSRGSGALNFRSIVITKNKRVRLTNEQKLAICHYNEAHPNLSYEEISKYMHETFGVKPSRSVTYAALSMYEKLSALPSDQLQKVSEKKAKFPKLEDELRKFIYDTARDNIAINYLSILTRAEILIRFNPELLEGKEKPEFSRGWAGSVEIHESSIQEQLRKIRDIIQHYELKDIYNMDETGLFYRSAPKKTISTNSVPGVKVDKARLTVCFFCNADGSSKLSPIIIGKSEKPRCFNKKSGSDLGFCYYASQKAWMTTPIFRKIIGRFNHEMVKSNRNVVLLLDNAPVHDDKLTFSNVKMNHYRMTQYRHAAIKYSSLERNKERIQASGSSEAKQKPYFWIDQLQAMNWIKMSWKKVTSDTIRNAWRHTTLLHPNAGIDEDCNSPESISNAIVDSVEDLEFDFEENSGIFMNQVTAITDGEVVNIDATLIEEDGCQSEKEEDDESTHHVKQEELVNAMKFVMDNIVAKTEDEFETLEAFSKLYTSRRDEMISNRVNQTTINSYFSK</sequence>
<organism evidence="2 3">
    <name type="scientific">Mucor plumbeus</name>
    <dbReference type="NCBI Taxonomy" id="97098"/>
    <lineage>
        <taxon>Eukaryota</taxon>
        <taxon>Fungi</taxon>
        <taxon>Fungi incertae sedis</taxon>
        <taxon>Mucoromycota</taxon>
        <taxon>Mucoromycotina</taxon>
        <taxon>Mucoromycetes</taxon>
        <taxon>Mucorales</taxon>
        <taxon>Mucorineae</taxon>
        <taxon>Mucoraceae</taxon>
        <taxon>Mucor</taxon>
    </lineage>
</organism>
<dbReference type="Proteomes" id="UP000650833">
    <property type="component" value="Unassembled WGS sequence"/>
</dbReference>
<comment type="caution">
    <text evidence="2">The sequence shown here is derived from an EMBL/GenBank/DDBJ whole genome shotgun (WGS) entry which is preliminary data.</text>
</comment>
<proteinExistence type="predicted"/>
<dbReference type="InterPro" id="IPR050863">
    <property type="entry name" value="CenT-Element_Derived"/>
</dbReference>
<reference evidence="2" key="1">
    <citation type="submission" date="2020-12" db="EMBL/GenBank/DDBJ databases">
        <title>Metabolic potential, ecology and presence of endohyphal bacteria is reflected in genomic diversity of Mucoromycotina.</title>
        <authorList>
            <person name="Muszewska A."/>
            <person name="Okrasinska A."/>
            <person name="Steczkiewicz K."/>
            <person name="Drgas O."/>
            <person name="Orlowska M."/>
            <person name="Perlinska-Lenart U."/>
            <person name="Aleksandrzak-Piekarczyk T."/>
            <person name="Szatraj K."/>
            <person name="Zielenkiewicz U."/>
            <person name="Pilsyk S."/>
            <person name="Malc E."/>
            <person name="Mieczkowski P."/>
            <person name="Kruszewska J.S."/>
            <person name="Biernat P."/>
            <person name="Pawlowska J."/>
        </authorList>
    </citation>
    <scope>NUCLEOTIDE SEQUENCE</scope>
    <source>
        <strain evidence="2">CBS 226.32</strain>
    </source>
</reference>
<evidence type="ECO:0000313" key="2">
    <source>
        <dbReference type="EMBL" id="KAG2202975.1"/>
    </source>
</evidence>
<keyword evidence="3" id="KW-1185">Reference proteome</keyword>
<dbReference type="AlphaFoldDB" id="A0A8H7R308"/>
<dbReference type="InterPro" id="IPR004875">
    <property type="entry name" value="DDE_SF_endonuclease_dom"/>
</dbReference>
<evidence type="ECO:0000313" key="3">
    <source>
        <dbReference type="Proteomes" id="UP000650833"/>
    </source>
</evidence>